<dbReference type="Proteomes" id="UP001152622">
    <property type="component" value="Chromosome 6"/>
</dbReference>
<sequence length="149" mass="16301">MGPGPVPQAEPRQMGSRLPRSPREGTGGPRALALLTPVTDGQGQRHYLLSASPQRKRRFHENRRAVRAARPKTNTQDGAAAAAHVKTLRRLTGRHPEINRPPVHRGPRRAAVPQTTREKSRVDVRPAPAAPPLRGAPQLDSCSHPLDLF</sequence>
<proteinExistence type="predicted"/>
<keyword evidence="3" id="KW-1185">Reference proteome</keyword>
<name>A0A9Q1FDE9_SYNKA</name>
<gene>
    <name evidence="2" type="ORF">SKAU_G00188090</name>
</gene>
<protein>
    <submittedName>
        <fullName evidence="2">Uncharacterized protein</fullName>
    </submittedName>
</protein>
<feature type="region of interest" description="Disordered" evidence="1">
    <location>
        <begin position="1"/>
        <end position="149"/>
    </location>
</feature>
<dbReference type="AlphaFoldDB" id="A0A9Q1FDE9"/>
<reference evidence="2" key="1">
    <citation type="journal article" date="2023" name="Science">
        <title>Genome structures resolve the early diversification of teleost fishes.</title>
        <authorList>
            <person name="Parey E."/>
            <person name="Louis A."/>
            <person name="Montfort J."/>
            <person name="Bouchez O."/>
            <person name="Roques C."/>
            <person name="Iampietro C."/>
            <person name="Lluch J."/>
            <person name="Castinel A."/>
            <person name="Donnadieu C."/>
            <person name="Desvignes T."/>
            <person name="Floi Bucao C."/>
            <person name="Jouanno E."/>
            <person name="Wen M."/>
            <person name="Mejri S."/>
            <person name="Dirks R."/>
            <person name="Jansen H."/>
            <person name="Henkel C."/>
            <person name="Chen W.J."/>
            <person name="Zahm M."/>
            <person name="Cabau C."/>
            <person name="Klopp C."/>
            <person name="Thompson A.W."/>
            <person name="Robinson-Rechavi M."/>
            <person name="Braasch I."/>
            <person name="Lecointre G."/>
            <person name="Bobe J."/>
            <person name="Postlethwait J.H."/>
            <person name="Berthelot C."/>
            <person name="Roest Crollius H."/>
            <person name="Guiguen Y."/>
        </authorList>
    </citation>
    <scope>NUCLEOTIDE SEQUENCE</scope>
    <source>
        <strain evidence="2">WJC10195</strain>
    </source>
</reference>
<evidence type="ECO:0000256" key="1">
    <source>
        <dbReference type="SAM" id="MobiDB-lite"/>
    </source>
</evidence>
<evidence type="ECO:0000313" key="2">
    <source>
        <dbReference type="EMBL" id="KAJ8356015.1"/>
    </source>
</evidence>
<comment type="caution">
    <text evidence="2">The sequence shown here is derived from an EMBL/GenBank/DDBJ whole genome shotgun (WGS) entry which is preliminary data.</text>
</comment>
<dbReference type="EMBL" id="JAINUF010000006">
    <property type="protein sequence ID" value="KAJ8356015.1"/>
    <property type="molecule type" value="Genomic_DNA"/>
</dbReference>
<evidence type="ECO:0000313" key="3">
    <source>
        <dbReference type="Proteomes" id="UP001152622"/>
    </source>
</evidence>
<feature type="compositionally biased region" description="Basic residues" evidence="1">
    <location>
        <begin position="54"/>
        <end position="70"/>
    </location>
</feature>
<accession>A0A9Q1FDE9</accession>
<organism evidence="2 3">
    <name type="scientific">Synaphobranchus kaupii</name>
    <name type="common">Kaup's arrowtooth eel</name>
    <dbReference type="NCBI Taxonomy" id="118154"/>
    <lineage>
        <taxon>Eukaryota</taxon>
        <taxon>Metazoa</taxon>
        <taxon>Chordata</taxon>
        <taxon>Craniata</taxon>
        <taxon>Vertebrata</taxon>
        <taxon>Euteleostomi</taxon>
        <taxon>Actinopterygii</taxon>
        <taxon>Neopterygii</taxon>
        <taxon>Teleostei</taxon>
        <taxon>Anguilliformes</taxon>
        <taxon>Synaphobranchidae</taxon>
        <taxon>Synaphobranchus</taxon>
    </lineage>
</organism>